<comment type="caution">
    <text evidence="1">The sequence shown here is derived from an EMBL/GenBank/DDBJ whole genome shotgun (WGS) entry which is preliminary data.</text>
</comment>
<protein>
    <submittedName>
        <fullName evidence="1">Uncharacterized protein</fullName>
    </submittedName>
</protein>
<evidence type="ECO:0000313" key="2">
    <source>
        <dbReference type="Proteomes" id="UP001205740"/>
    </source>
</evidence>
<evidence type="ECO:0000313" key="1">
    <source>
        <dbReference type="EMBL" id="MCP2163158.1"/>
    </source>
</evidence>
<dbReference type="Proteomes" id="UP001205740">
    <property type="component" value="Unassembled WGS sequence"/>
</dbReference>
<gene>
    <name evidence="1" type="ORF">LX12_004373</name>
</gene>
<keyword evidence="2" id="KW-1185">Reference proteome</keyword>
<dbReference type="EMBL" id="JAMTCG010000031">
    <property type="protein sequence ID" value="MCP2163158.1"/>
    <property type="molecule type" value="Genomic_DNA"/>
</dbReference>
<sequence>MTTPNLPWNTDPADLPQGVIAPSQAGTALQDQTQGKYTAEMASRFPDIASNTLAGSPSGGGPLGFVTQKASQIVSNIANADPATINGPNDIVARAGGFFGGLPITNLLDVLFSAFGGIGT</sequence>
<feature type="non-terminal residue" evidence="1">
    <location>
        <position position="120"/>
    </location>
</feature>
<proteinExistence type="predicted"/>
<reference evidence="1 2" key="1">
    <citation type="submission" date="2022-06" db="EMBL/GenBank/DDBJ databases">
        <title>Genomic Encyclopedia of Archaeal and Bacterial Type Strains, Phase II (KMG-II): from individual species to whole genera.</title>
        <authorList>
            <person name="Goeker M."/>
        </authorList>
    </citation>
    <scope>NUCLEOTIDE SEQUENCE [LARGE SCALE GENOMIC DNA]</scope>
    <source>
        <strain evidence="1 2">DSM 45037</strain>
    </source>
</reference>
<organism evidence="1 2">
    <name type="scientific">Williamsia serinedens</name>
    <dbReference type="NCBI Taxonomy" id="391736"/>
    <lineage>
        <taxon>Bacteria</taxon>
        <taxon>Bacillati</taxon>
        <taxon>Actinomycetota</taxon>
        <taxon>Actinomycetes</taxon>
        <taxon>Mycobacteriales</taxon>
        <taxon>Nocardiaceae</taxon>
        <taxon>Williamsia</taxon>
    </lineage>
</organism>
<name>A0ABT1H959_9NOCA</name>
<accession>A0ABT1H959</accession>
<dbReference type="RefSeq" id="WP_253656718.1">
    <property type="nucleotide sequence ID" value="NZ_JAMTCG010000031.1"/>
</dbReference>